<comment type="caution">
    <text evidence="3">The sequence shown here is derived from an EMBL/GenBank/DDBJ whole genome shotgun (WGS) entry which is preliminary data.</text>
</comment>
<keyword evidence="2" id="KW-0732">Signal</keyword>
<feature type="region of interest" description="Disordered" evidence="1">
    <location>
        <begin position="36"/>
        <end position="62"/>
    </location>
</feature>
<reference evidence="3" key="1">
    <citation type="submission" date="2023-10" db="EMBL/GenBank/DDBJ databases">
        <authorList>
            <person name="Chen Y."/>
            <person name="Shah S."/>
            <person name="Dougan E. K."/>
            <person name="Thang M."/>
            <person name="Chan C."/>
        </authorList>
    </citation>
    <scope>NUCLEOTIDE SEQUENCE [LARGE SCALE GENOMIC DNA]</scope>
</reference>
<feature type="signal peptide" evidence="2">
    <location>
        <begin position="1"/>
        <end position="26"/>
    </location>
</feature>
<evidence type="ECO:0000256" key="1">
    <source>
        <dbReference type="SAM" id="MobiDB-lite"/>
    </source>
</evidence>
<gene>
    <name evidence="3" type="ORF">PCOR1329_LOCUS8703</name>
</gene>
<evidence type="ECO:0000256" key="2">
    <source>
        <dbReference type="SAM" id="SignalP"/>
    </source>
</evidence>
<evidence type="ECO:0000313" key="3">
    <source>
        <dbReference type="EMBL" id="CAK0800594.1"/>
    </source>
</evidence>
<accession>A0ABN9Q538</accession>
<evidence type="ECO:0000313" key="4">
    <source>
        <dbReference type="Proteomes" id="UP001189429"/>
    </source>
</evidence>
<proteinExistence type="predicted"/>
<dbReference type="EMBL" id="CAUYUJ010002396">
    <property type="protein sequence ID" value="CAK0800594.1"/>
    <property type="molecule type" value="Genomic_DNA"/>
</dbReference>
<keyword evidence="4" id="KW-1185">Reference proteome</keyword>
<feature type="chain" id="PRO_5045863020" evidence="2">
    <location>
        <begin position="27"/>
        <end position="394"/>
    </location>
</feature>
<sequence length="394" mass="42642">MRSGAGRVVLAAAIVALVLLTVGGAATRARSSLQPRPVTVSAQDSEDSIAPPRSARPCKWNKRPLDPNKLDLNMLLPTRGNALVGTLGMIAPPPLLDTLSYLLLALLSAMLQSCIRQATDAIAATSMAQVTSCQTQLVRMFQTQQEAVNRSLAVQTRDIASIGQRADALEAEQAAMRKQIGDIRKALALAEKELPITDFQELEAWSRQPNPRIFSVGAPQLVGPAQALQGLEEWIRAAGLTNDMVRIDPAVPAKRFNVMVQGGDGVALPRAQALARHLRDPAGRNGWRSFSAQSVGGGVVPLYLSPDKSPQQVRMEIQSRKLSVLLAEALPDQSFSAQRARGIVTSQGVKVAKLEMGDSRNTDTIIRWNPDMVARLHIDRESINTQFKKAFSTE</sequence>
<protein>
    <submittedName>
        <fullName evidence="3">Uncharacterized protein</fullName>
    </submittedName>
</protein>
<name>A0ABN9Q538_9DINO</name>
<dbReference type="Proteomes" id="UP001189429">
    <property type="component" value="Unassembled WGS sequence"/>
</dbReference>
<feature type="non-terminal residue" evidence="3">
    <location>
        <position position="394"/>
    </location>
</feature>
<organism evidence="3 4">
    <name type="scientific">Prorocentrum cordatum</name>
    <dbReference type="NCBI Taxonomy" id="2364126"/>
    <lineage>
        <taxon>Eukaryota</taxon>
        <taxon>Sar</taxon>
        <taxon>Alveolata</taxon>
        <taxon>Dinophyceae</taxon>
        <taxon>Prorocentrales</taxon>
        <taxon>Prorocentraceae</taxon>
        <taxon>Prorocentrum</taxon>
    </lineage>
</organism>